<organism evidence="1 2">
    <name type="scientific">Chloroflexus aggregans</name>
    <dbReference type="NCBI Taxonomy" id="152260"/>
    <lineage>
        <taxon>Bacteria</taxon>
        <taxon>Bacillati</taxon>
        <taxon>Chloroflexota</taxon>
        <taxon>Chloroflexia</taxon>
        <taxon>Chloroflexales</taxon>
        <taxon>Chloroflexineae</taxon>
        <taxon>Chloroflexaceae</taxon>
        <taxon>Chloroflexus</taxon>
    </lineage>
</organism>
<dbReference type="CDD" id="cd00198">
    <property type="entry name" value="vWFA"/>
    <property type="match status" value="1"/>
</dbReference>
<evidence type="ECO:0000313" key="1">
    <source>
        <dbReference type="EMBL" id="PMP80508.1"/>
    </source>
</evidence>
<sequence>VFGTRLTRITRQLRHKDIDDAIDAVSKHVVDWSGGTRIGEAIKEFNFRWGRRVLGRSPVVVLISDGWDRGDPELLAREMDRLQRSCHRLIWLNPLLGAPGYEPLTVGMQAALPFVDDFLPVHNLVSLEQLGAKLATLGAQRPPRRQRITTTRGVQ</sequence>
<dbReference type="Pfam" id="PF05762">
    <property type="entry name" value="VWA_CoxE"/>
    <property type="match status" value="1"/>
</dbReference>
<evidence type="ECO:0000313" key="2">
    <source>
        <dbReference type="Proteomes" id="UP000243376"/>
    </source>
</evidence>
<protein>
    <submittedName>
        <fullName evidence="1">CoxE</fullName>
    </submittedName>
</protein>
<dbReference type="SUPFAM" id="SSF53300">
    <property type="entry name" value="vWA-like"/>
    <property type="match status" value="1"/>
</dbReference>
<reference evidence="1 2" key="1">
    <citation type="submission" date="2018-01" db="EMBL/GenBank/DDBJ databases">
        <title>Metagenomic assembled genomes from two thermal pools in the Uzon Caldera, Kamchatka, Russia.</title>
        <authorList>
            <person name="Wilkins L."/>
            <person name="Ettinger C."/>
        </authorList>
    </citation>
    <scope>NUCLEOTIDE SEQUENCE [LARGE SCALE GENOMIC DNA]</scope>
    <source>
        <strain evidence="1">ZAV-02</strain>
    </source>
</reference>
<accession>A0A2J6X3V9</accession>
<dbReference type="Proteomes" id="UP000243376">
    <property type="component" value="Unassembled WGS sequence"/>
</dbReference>
<dbReference type="InterPro" id="IPR008912">
    <property type="entry name" value="Uncharacterised_CoxE"/>
</dbReference>
<dbReference type="InterPro" id="IPR036465">
    <property type="entry name" value="vWFA_dom_sf"/>
</dbReference>
<dbReference type="AlphaFoldDB" id="A0A2J6X3V9"/>
<dbReference type="PANTHER" id="PTHR39338">
    <property type="entry name" value="BLL5662 PROTEIN-RELATED"/>
    <property type="match status" value="1"/>
</dbReference>
<name>A0A2J6X3V9_9CHLR</name>
<gene>
    <name evidence="1" type="ORF">C0184_09140</name>
</gene>
<dbReference type="EMBL" id="PNIQ01000608">
    <property type="protein sequence ID" value="PMP80508.1"/>
    <property type="molecule type" value="Genomic_DNA"/>
</dbReference>
<dbReference type="PANTHER" id="PTHR39338:SF6">
    <property type="entry name" value="BLL5662 PROTEIN"/>
    <property type="match status" value="1"/>
</dbReference>
<feature type="non-terminal residue" evidence="1">
    <location>
        <position position="1"/>
    </location>
</feature>
<comment type="caution">
    <text evidence="1">The sequence shown here is derived from an EMBL/GenBank/DDBJ whole genome shotgun (WGS) entry which is preliminary data.</text>
</comment>
<proteinExistence type="predicted"/>